<organism evidence="2 3">
    <name type="scientific">Aquarana catesbeiana</name>
    <name type="common">American bullfrog</name>
    <name type="synonym">Rana catesbeiana</name>
    <dbReference type="NCBI Taxonomy" id="8400"/>
    <lineage>
        <taxon>Eukaryota</taxon>
        <taxon>Metazoa</taxon>
        <taxon>Chordata</taxon>
        <taxon>Craniata</taxon>
        <taxon>Vertebrata</taxon>
        <taxon>Euteleostomi</taxon>
        <taxon>Amphibia</taxon>
        <taxon>Batrachia</taxon>
        <taxon>Anura</taxon>
        <taxon>Neobatrachia</taxon>
        <taxon>Ranoidea</taxon>
        <taxon>Ranidae</taxon>
        <taxon>Aquarana</taxon>
    </lineage>
</organism>
<gene>
    <name evidence="2" type="ORF">AB205_0220010</name>
</gene>
<feature type="compositionally biased region" description="Polar residues" evidence="1">
    <location>
        <begin position="124"/>
        <end position="139"/>
    </location>
</feature>
<dbReference type="GO" id="GO:0005856">
    <property type="term" value="C:cytoskeleton"/>
    <property type="evidence" value="ECO:0007669"/>
    <property type="project" value="TreeGrafter"/>
</dbReference>
<accession>A0A2G9S1U9</accession>
<dbReference type="AlphaFoldDB" id="A0A2G9S1U9"/>
<dbReference type="EMBL" id="KV929332">
    <property type="protein sequence ID" value="PIO34127.1"/>
    <property type="molecule type" value="Genomic_DNA"/>
</dbReference>
<dbReference type="PANTHER" id="PTHR21580">
    <property type="entry name" value="SHIPPO-1-RELATED"/>
    <property type="match status" value="1"/>
</dbReference>
<evidence type="ECO:0000256" key="1">
    <source>
        <dbReference type="SAM" id="MobiDB-lite"/>
    </source>
</evidence>
<dbReference type="PANTHER" id="PTHR21580:SF28">
    <property type="entry name" value="BOREALIN N-TERMINAL DOMAIN-CONTAINING PROTEIN-RELATED"/>
    <property type="match status" value="1"/>
</dbReference>
<evidence type="ECO:0000313" key="2">
    <source>
        <dbReference type="EMBL" id="PIO34127.1"/>
    </source>
</evidence>
<name>A0A2G9S1U9_AQUCT</name>
<reference evidence="3" key="1">
    <citation type="journal article" date="2017" name="Nat. Commun.">
        <title>The North American bullfrog draft genome provides insight into hormonal regulation of long noncoding RNA.</title>
        <authorList>
            <person name="Hammond S.A."/>
            <person name="Warren R.L."/>
            <person name="Vandervalk B.P."/>
            <person name="Kucuk E."/>
            <person name="Khan H."/>
            <person name="Gibb E.A."/>
            <person name="Pandoh P."/>
            <person name="Kirk H."/>
            <person name="Zhao Y."/>
            <person name="Jones M."/>
            <person name="Mungall A.J."/>
            <person name="Coope R."/>
            <person name="Pleasance S."/>
            <person name="Moore R.A."/>
            <person name="Holt R.A."/>
            <person name="Round J.M."/>
            <person name="Ohora S."/>
            <person name="Walle B.V."/>
            <person name="Veldhoen N."/>
            <person name="Helbing C.C."/>
            <person name="Birol I."/>
        </authorList>
    </citation>
    <scope>NUCLEOTIDE SEQUENCE [LARGE SCALE GENOMIC DNA]</scope>
</reference>
<keyword evidence="3" id="KW-1185">Reference proteome</keyword>
<protein>
    <recommendedName>
        <fullName evidence="4">Outer dense fiber protein 3</fullName>
    </recommendedName>
</protein>
<dbReference type="Pfam" id="PF07004">
    <property type="entry name" value="SHIPPO-rpt"/>
    <property type="match status" value="4"/>
</dbReference>
<evidence type="ECO:0008006" key="4">
    <source>
        <dbReference type="Google" id="ProtNLM"/>
    </source>
</evidence>
<proteinExistence type="predicted"/>
<dbReference type="Proteomes" id="UP000228934">
    <property type="component" value="Unassembled WGS sequence"/>
</dbReference>
<sequence>MRGKDGTPAYSLYGRPKDLKTFRIPGPGSYAPEHAEKYAYRSAPKYSIGARTKTFSNDQTPGPTTYTLPSMLGPKIINKSSAPNFSMTGRSKIGSFHEDLQKTPGPGTYRVVEPSTYKYKPPQYSMTARNSLPGDTTQKPGPGAYSPEKVFLSRPQAPRFSFGIRHSEYVAPLIVDVED</sequence>
<dbReference type="OrthoDB" id="429991at2759"/>
<dbReference type="InterPro" id="IPR010736">
    <property type="entry name" value="SHIPPO-rpt"/>
</dbReference>
<evidence type="ECO:0000313" key="3">
    <source>
        <dbReference type="Proteomes" id="UP000228934"/>
    </source>
</evidence>
<feature type="region of interest" description="Disordered" evidence="1">
    <location>
        <begin position="120"/>
        <end position="149"/>
    </location>
</feature>
<dbReference type="InterPro" id="IPR051291">
    <property type="entry name" value="CIMAP"/>
</dbReference>